<evidence type="ECO:0000313" key="3">
    <source>
        <dbReference type="EMBL" id="KAK8161594.1"/>
    </source>
</evidence>
<sequence>MLYGPNTNIGHNSIVLMVEAQSRYIAGMIKTVIDARRQGKTLAIQPKPEIVRAFNAELQNRLGKSAFADPNCSSWYKTKDGRVTNNWSGTVVEYQKKVERVKWSDYIVEGSGAETVGGELKVGRVVEETQVSYNTIWWSAVSLLVAGSIYMYATGKFKFLVSACWMYVDD</sequence>
<dbReference type="Proteomes" id="UP001456524">
    <property type="component" value="Unassembled WGS sequence"/>
</dbReference>
<accession>A0ABR1XMY5</accession>
<dbReference type="EMBL" id="JBBWUH010000007">
    <property type="protein sequence ID" value="KAK8161594.1"/>
    <property type="molecule type" value="Genomic_DNA"/>
</dbReference>
<name>A0ABR1XMY5_9PEZI</name>
<dbReference type="PANTHER" id="PTHR42877:SF4">
    <property type="entry name" value="FAD_NAD(P)-BINDING DOMAIN-CONTAINING PROTEIN-RELATED"/>
    <property type="match status" value="1"/>
</dbReference>
<dbReference type="Gene3D" id="3.50.50.60">
    <property type="entry name" value="FAD/NAD(P)-binding domain"/>
    <property type="match status" value="1"/>
</dbReference>
<evidence type="ECO:0000256" key="1">
    <source>
        <dbReference type="ARBA" id="ARBA00010139"/>
    </source>
</evidence>
<protein>
    <submittedName>
        <fullName evidence="3">Uncharacterized protein</fullName>
    </submittedName>
</protein>
<comment type="similarity">
    <text evidence="1">Belongs to the FAD-binding monooxygenase family.</text>
</comment>
<organism evidence="3 4">
    <name type="scientific">Phyllosticta citrichinensis</name>
    <dbReference type="NCBI Taxonomy" id="1130410"/>
    <lineage>
        <taxon>Eukaryota</taxon>
        <taxon>Fungi</taxon>
        <taxon>Dikarya</taxon>
        <taxon>Ascomycota</taxon>
        <taxon>Pezizomycotina</taxon>
        <taxon>Dothideomycetes</taxon>
        <taxon>Dothideomycetes incertae sedis</taxon>
        <taxon>Botryosphaeriales</taxon>
        <taxon>Phyllostictaceae</taxon>
        <taxon>Phyllosticta</taxon>
    </lineage>
</organism>
<feature type="transmembrane region" description="Helical" evidence="2">
    <location>
        <begin position="136"/>
        <end position="153"/>
    </location>
</feature>
<keyword evidence="2" id="KW-0812">Transmembrane</keyword>
<evidence type="ECO:0000256" key="2">
    <source>
        <dbReference type="SAM" id="Phobius"/>
    </source>
</evidence>
<comment type="caution">
    <text evidence="3">The sequence shown here is derived from an EMBL/GenBank/DDBJ whole genome shotgun (WGS) entry which is preliminary data.</text>
</comment>
<keyword evidence="2" id="KW-1133">Transmembrane helix</keyword>
<proteinExistence type="inferred from homology"/>
<evidence type="ECO:0000313" key="4">
    <source>
        <dbReference type="Proteomes" id="UP001456524"/>
    </source>
</evidence>
<reference evidence="3 4" key="1">
    <citation type="journal article" date="2022" name="G3 (Bethesda)">
        <title>Enemy or ally: a genomic approach to elucidate the lifestyle of Phyllosticta citrichinaensis.</title>
        <authorList>
            <person name="Buijs V.A."/>
            <person name="Groenewald J.Z."/>
            <person name="Haridas S."/>
            <person name="LaButti K.M."/>
            <person name="Lipzen A."/>
            <person name="Martin F.M."/>
            <person name="Barry K."/>
            <person name="Grigoriev I.V."/>
            <person name="Crous P.W."/>
            <person name="Seidl M.F."/>
        </authorList>
    </citation>
    <scope>NUCLEOTIDE SEQUENCE [LARGE SCALE GENOMIC DNA]</scope>
    <source>
        <strain evidence="3 4">CBS 129764</strain>
    </source>
</reference>
<keyword evidence="2" id="KW-0472">Membrane</keyword>
<dbReference type="InterPro" id="IPR051209">
    <property type="entry name" value="FAD-bind_Monooxygenase_sf"/>
</dbReference>
<dbReference type="InterPro" id="IPR036188">
    <property type="entry name" value="FAD/NAD-bd_sf"/>
</dbReference>
<gene>
    <name evidence="3" type="ORF">IWX90DRAFT_274482</name>
</gene>
<keyword evidence="4" id="KW-1185">Reference proteome</keyword>
<dbReference type="PANTHER" id="PTHR42877">
    <property type="entry name" value="L-ORNITHINE N(5)-MONOOXYGENASE-RELATED"/>
    <property type="match status" value="1"/>
</dbReference>